<evidence type="ECO:0000313" key="1">
    <source>
        <dbReference type="EMBL" id="JAD63678.1"/>
    </source>
</evidence>
<reference evidence="1" key="2">
    <citation type="journal article" date="2015" name="Data Brief">
        <title>Shoot transcriptome of the giant reed, Arundo donax.</title>
        <authorList>
            <person name="Barrero R.A."/>
            <person name="Guerrero F.D."/>
            <person name="Moolhuijzen P."/>
            <person name="Goolsby J.A."/>
            <person name="Tidwell J."/>
            <person name="Bellgard S.E."/>
            <person name="Bellgard M.I."/>
        </authorList>
    </citation>
    <scope>NUCLEOTIDE SEQUENCE</scope>
    <source>
        <tissue evidence="1">Shoot tissue taken approximately 20 cm above the soil surface</tissue>
    </source>
</reference>
<dbReference type="EMBL" id="GBRH01234217">
    <property type="protein sequence ID" value="JAD63678.1"/>
    <property type="molecule type" value="Transcribed_RNA"/>
</dbReference>
<proteinExistence type="predicted"/>
<organism evidence="1">
    <name type="scientific">Arundo donax</name>
    <name type="common">Giant reed</name>
    <name type="synonym">Donax arundinaceus</name>
    <dbReference type="NCBI Taxonomy" id="35708"/>
    <lineage>
        <taxon>Eukaryota</taxon>
        <taxon>Viridiplantae</taxon>
        <taxon>Streptophyta</taxon>
        <taxon>Embryophyta</taxon>
        <taxon>Tracheophyta</taxon>
        <taxon>Spermatophyta</taxon>
        <taxon>Magnoliopsida</taxon>
        <taxon>Liliopsida</taxon>
        <taxon>Poales</taxon>
        <taxon>Poaceae</taxon>
        <taxon>PACMAD clade</taxon>
        <taxon>Arundinoideae</taxon>
        <taxon>Arundineae</taxon>
        <taxon>Arundo</taxon>
    </lineage>
</organism>
<accession>A0A0A9BNF7</accession>
<sequence>MARPGIRGERFGDRILGYLAFLNESLP</sequence>
<name>A0A0A9BNF7_ARUDO</name>
<protein>
    <submittedName>
        <fullName evidence="1">Uncharacterized protein</fullName>
    </submittedName>
</protein>
<reference evidence="1" key="1">
    <citation type="submission" date="2014-09" db="EMBL/GenBank/DDBJ databases">
        <authorList>
            <person name="Magalhaes I.L.F."/>
            <person name="Oliveira U."/>
            <person name="Santos F.R."/>
            <person name="Vidigal T.H.D.A."/>
            <person name="Brescovit A.D."/>
            <person name="Santos A.J."/>
        </authorList>
    </citation>
    <scope>NUCLEOTIDE SEQUENCE</scope>
    <source>
        <tissue evidence="1">Shoot tissue taken approximately 20 cm above the soil surface</tissue>
    </source>
</reference>
<dbReference type="AlphaFoldDB" id="A0A0A9BNF7"/>